<comment type="caution">
    <text evidence="1">The sequence shown here is derived from an EMBL/GenBank/DDBJ whole genome shotgun (WGS) entry which is preliminary data.</text>
</comment>
<protein>
    <submittedName>
        <fullName evidence="1">Uncharacterized protein</fullName>
    </submittedName>
</protein>
<dbReference type="EMBL" id="CM044702">
    <property type="protein sequence ID" value="KAI5674944.1"/>
    <property type="molecule type" value="Genomic_DNA"/>
</dbReference>
<accession>A0ACC0BQJ0</accession>
<proteinExistence type="predicted"/>
<name>A0ACC0BQJ0_CATRO</name>
<keyword evidence="2" id="KW-1185">Reference proteome</keyword>
<gene>
    <name evidence="1" type="ORF">M9H77_05894</name>
</gene>
<dbReference type="Proteomes" id="UP001060085">
    <property type="component" value="Linkage Group LG02"/>
</dbReference>
<evidence type="ECO:0000313" key="1">
    <source>
        <dbReference type="EMBL" id="KAI5674944.1"/>
    </source>
</evidence>
<evidence type="ECO:0000313" key="2">
    <source>
        <dbReference type="Proteomes" id="UP001060085"/>
    </source>
</evidence>
<reference evidence="2" key="1">
    <citation type="journal article" date="2023" name="Nat. Plants">
        <title>Single-cell RNA sequencing provides a high-resolution roadmap for understanding the multicellular compartmentation of specialized metabolism.</title>
        <authorList>
            <person name="Sun S."/>
            <person name="Shen X."/>
            <person name="Li Y."/>
            <person name="Li Y."/>
            <person name="Wang S."/>
            <person name="Li R."/>
            <person name="Zhang H."/>
            <person name="Shen G."/>
            <person name="Guo B."/>
            <person name="Wei J."/>
            <person name="Xu J."/>
            <person name="St-Pierre B."/>
            <person name="Chen S."/>
            <person name="Sun C."/>
        </authorList>
    </citation>
    <scope>NUCLEOTIDE SEQUENCE [LARGE SCALE GENOMIC DNA]</scope>
</reference>
<organism evidence="1 2">
    <name type="scientific">Catharanthus roseus</name>
    <name type="common">Madagascar periwinkle</name>
    <name type="synonym">Vinca rosea</name>
    <dbReference type="NCBI Taxonomy" id="4058"/>
    <lineage>
        <taxon>Eukaryota</taxon>
        <taxon>Viridiplantae</taxon>
        <taxon>Streptophyta</taxon>
        <taxon>Embryophyta</taxon>
        <taxon>Tracheophyta</taxon>
        <taxon>Spermatophyta</taxon>
        <taxon>Magnoliopsida</taxon>
        <taxon>eudicotyledons</taxon>
        <taxon>Gunneridae</taxon>
        <taxon>Pentapetalae</taxon>
        <taxon>asterids</taxon>
        <taxon>lamiids</taxon>
        <taxon>Gentianales</taxon>
        <taxon>Apocynaceae</taxon>
        <taxon>Rauvolfioideae</taxon>
        <taxon>Vinceae</taxon>
        <taxon>Catharanthinae</taxon>
        <taxon>Catharanthus</taxon>
    </lineage>
</organism>
<sequence length="415" mass="46686">MSRMASKLVEKVFIKPSSPTPESLRHYNLSSYDQLMPEYYISCMLFYPNPHHEISTICLQLKNSLSKTLVPYYPLAGRLVKNDYIDCNDQGIEFIQVRIHCQLDSFLKKTRFYAADQNLLCGSAEDSLVVVQLSHFDCGGVAIAVSISHKVADGSAAAAFMNDWALSTRLSSHMPTPLLVSDSLFPPGNNVISRPFVPCHNCVMRRFLFPVEDIEKLKTKAIESGILGPTKVEVVIALLYQCATVAKRSSRNGFSRTSVLSQTVNLRPSLKLPQNAIGNMFSLHFCFVEDDKMEIPALIGEIRKAKLKLRKLPYESQMKELGESLEKLDPNTVDIYVFSSLCGFPIYDIDFGWGKPTRVQAFQNEINNQIFLMDSPQDGIEAFVILEEEMISAFENNELLLPFTSLDSIKLKSKI</sequence>